<dbReference type="Gene3D" id="1.10.287.70">
    <property type="match status" value="4"/>
</dbReference>
<keyword evidence="12" id="KW-0325">Glycoprotein</keyword>
<feature type="transmembrane region" description="Helical" evidence="18">
    <location>
        <begin position="971"/>
        <end position="989"/>
    </location>
</feature>
<evidence type="ECO:0000256" key="17">
    <source>
        <dbReference type="SAM" id="MobiDB-lite"/>
    </source>
</evidence>
<protein>
    <recommendedName>
        <fullName evidence="19">Ion transport domain-containing protein</fullName>
    </recommendedName>
</protein>
<feature type="binding site" evidence="14">
    <location>
        <position position="1176"/>
    </location>
    <ligand>
        <name>Ca(2+)</name>
        <dbReference type="ChEBI" id="CHEBI:29108"/>
    </ligand>
</feature>
<feature type="region of interest" description="Disordered" evidence="17">
    <location>
        <begin position="1808"/>
        <end position="1860"/>
    </location>
</feature>
<feature type="transmembrane region" description="Helical" evidence="18">
    <location>
        <begin position="1416"/>
        <end position="1439"/>
    </location>
</feature>
<evidence type="ECO:0000256" key="14">
    <source>
        <dbReference type="PIRSR" id="PIRSR602077-1"/>
    </source>
</evidence>
<evidence type="ECO:0000256" key="18">
    <source>
        <dbReference type="SAM" id="Phobius"/>
    </source>
</evidence>
<evidence type="ECO:0000256" key="2">
    <source>
        <dbReference type="ARBA" id="ARBA00022448"/>
    </source>
</evidence>
<feature type="transmembrane region" description="Helical" evidence="18">
    <location>
        <begin position="1321"/>
        <end position="1341"/>
    </location>
</feature>
<keyword evidence="9 18" id="KW-1133">Transmembrane helix</keyword>
<organism evidence="20">
    <name type="scientific">Ostreococcus mediterraneus</name>
    <dbReference type="NCBI Taxonomy" id="1486918"/>
    <lineage>
        <taxon>Eukaryota</taxon>
        <taxon>Viridiplantae</taxon>
        <taxon>Chlorophyta</taxon>
        <taxon>Mamiellophyceae</taxon>
        <taxon>Mamiellales</taxon>
        <taxon>Bathycoccaceae</taxon>
        <taxon>Ostreococcus</taxon>
    </lineage>
</organism>
<evidence type="ECO:0000256" key="3">
    <source>
        <dbReference type="ARBA" id="ARBA00022568"/>
    </source>
</evidence>
<comment type="subcellular location">
    <subcellularLocation>
        <location evidence="1 15">Membrane</location>
        <topology evidence="1 15">Multi-pass membrane protein</topology>
    </subcellularLocation>
</comment>
<feature type="transmembrane region" description="Helical" evidence="18">
    <location>
        <begin position="1503"/>
        <end position="1532"/>
    </location>
</feature>
<feature type="transmembrane region" description="Helical" evidence="18">
    <location>
        <begin position="157"/>
        <end position="177"/>
    </location>
</feature>
<sequence>MDFVLSSPRSAKYARRVASNVEGDGVVEVTSTSNADGDEETLRPPPRNALTRAMARWRDDHHSCLLFARESRFRVGCERISTSKWFQGFVMALMVASSVVVAVVAPDRDSGSNEAQWVSVSSYCVTAVFAIEAVLKICALGFAFGKDAYLTSRWNQFDFILVVLSIVLAPLGGAHVVTVRLLRALQPLRVFARYRSGRLVMRTMARALPLLGDVGLFLLWFLIVFAVGGVTIFGGRMTSRWYGVPPSEASNAAYVFPTGSGVEICVALTTAWLGDETFGTDGTYPNEYDSSCQFSQLYTNRSSTEYCCDSGIDPYDGFVNFDNVGRAGIVALNGMTIDGWNELLNPMSYAAGYTASVIWFGIVVIVGGFFVMELFTSVICATLTQIGLRDEEEALQEAVENFGEGQDETNDADKALEEGADIKTSADGSDANELPTSPTRLICMFIATHESFNTFITALIVLNTILMMAQHYEQASGFTTASTVLEIIFLAFFVLEMVIKHIAYGFKGYWRLKEHCIDGFIVITGVVSTAAESQGFSLSFLRLMRIFRAFRTIRVIRQNREFRKIVASALIGLNDMWAFLVVWLVFTVIFSIYGFQLFTGLGTLDEERLTFKSFPRSALTLFVIATGEDSFAVAWSTMVAYGSDWVVLYMIAWIFLSTVILSLVLGILIDSCSLVEVEEDKLEHEEIEALRLKDAIERAEAIILSKEGKLKRVMQNATFALSALTSRAKEKSTKFMRRVDLIENIKEEENVVKDTFPKSKFMEKKIAGESVANGDEDEISIWPMNSTQSGHPDAATQHIATSPVRGGGGGKLAAAKAQRLQKHAVDEVLAVKIFLVSVGLMKLPPRETLKMSENALEAARLRLTPPLSVRKSGDKSFKQRMMEELRLKHTQKVADTGDKNEGANEEGDISAEVAGPWAQAVFGSKVRVVKADSGIPGVIITKDGDMIPIYNESIKLERYKARAHAFITHRWVENVVLLIIIIGSALLATETHTWPSAGSKTAEVYEMIEVIFTVIFCIEMTLKMFALGIYARPTAYFRNSFNVLDFLVVVTSLVTLIAGNSSGGAVRSLRLLRIMRPLRSIRRLPGLRLVIMTLVAAIPAVSYVCLLGVVSMSIFALLGMELFMGKMWSCYVVENATTFTTKATCEAAGGVWRNAKFNFDNFGAALLSTFLMHAGDDWQEIMWVAMDVTGEGTGLQTDANQYAAFYFVIAVALGNFFWLNLLVTALIDNFNKMTIDDKLTFVTPAQRRWQQAIVRAAEKDDDAWRYVSPPPGATLWARARKIVHSTCKHKQFDYFMLFVVAANTLELLFQTADMSQAVSDVHFYLSIMFTAIYAVEMTMLLMAQGRRRYFETYWNWLDAFVVFVAVVQTVGQGTDSSSSVFEYLQLVRLLRLLKLVKAHSGLRSLFNTFMMSLPGVFNVGALSLLVLFSYSILGVSLFGDYTGPYEGAVLSEFSNFETFSGAMSALFAVYTGGWVGTFAEVYQTEACLRTEPPFLDEASMDCSYDYAAVVFFITFVLIALFLLGNLFVAIVLERFTVSSDAEGLYDHAEVIEVIKHTIQLRKLALKIQQKATAARAPGGALFNAPRKLSWREKSATMMGSRRVKKVVAAIRSRAESRQTSMNEKGADREARDGGDGRASGLAVFKSAVEKLKAKDLLTKRASGDDDAATAVDVGGDGSSDDEGLSNPADLAAFFGESRFGASTAQAPATIDDDVEYVDDEDDYYGFSPRARAVVPGENTPVEAMSERLSVADSHDDRRTADYTSEGGDSMDDFATPGTGFRFNSDGSAPQSALMRHLQQQEHDYLMAFRDENGVGAPPVRQSSLLGSESAYTSDGDATYQPSEPSEAMADGEFADLSFRL</sequence>
<keyword evidence="5 18" id="KW-0812">Transmembrane</keyword>
<feature type="region of interest" description="Disordered" evidence="17">
    <location>
        <begin position="1612"/>
        <end position="1637"/>
    </location>
</feature>
<feature type="domain" description="Ion transport" evidence="19">
    <location>
        <begin position="451"/>
        <end position="676"/>
    </location>
</feature>
<reference evidence="20" key="1">
    <citation type="submission" date="2021-01" db="EMBL/GenBank/DDBJ databases">
        <authorList>
            <person name="Corre E."/>
            <person name="Pelletier E."/>
            <person name="Niang G."/>
            <person name="Scheremetjew M."/>
            <person name="Finn R."/>
            <person name="Kale V."/>
            <person name="Holt S."/>
            <person name="Cochrane G."/>
            <person name="Meng A."/>
            <person name="Brown T."/>
            <person name="Cohen L."/>
        </authorList>
    </citation>
    <scope>NUCLEOTIDE SEQUENCE</scope>
    <source>
        <strain evidence="20">Clade-D-RCC2572</strain>
    </source>
</reference>
<feature type="compositionally biased region" description="Polar residues" evidence="17">
    <location>
        <begin position="1820"/>
        <end position="1832"/>
    </location>
</feature>
<dbReference type="FunFam" id="1.20.120.350:FF:000009">
    <property type="entry name" value="Voltage-dependent T-type calcium channel subunit alpha"/>
    <property type="match status" value="2"/>
</dbReference>
<dbReference type="GO" id="GO:0008331">
    <property type="term" value="F:high voltage-gated calcium channel activity"/>
    <property type="evidence" value="ECO:0007669"/>
    <property type="project" value="TreeGrafter"/>
</dbReference>
<feature type="transmembrane region" description="Helical" evidence="18">
    <location>
        <begin position="350"/>
        <end position="372"/>
    </location>
</feature>
<keyword evidence="10" id="KW-0406">Ion transport</keyword>
<dbReference type="InterPro" id="IPR005821">
    <property type="entry name" value="Ion_trans_dom"/>
</dbReference>
<keyword evidence="3 15" id="KW-0109">Calcium transport</keyword>
<evidence type="ECO:0000256" key="6">
    <source>
        <dbReference type="ARBA" id="ARBA00022737"/>
    </source>
</evidence>
<evidence type="ECO:0000256" key="5">
    <source>
        <dbReference type="ARBA" id="ARBA00022692"/>
    </source>
</evidence>
<feature type="transmembrane region" description="Helical" evidence="18">
    <location>
        <begin position="1459"/>
        <end position="1482"/>
    </location>
</feature>
<dbReference type="InterPro" id="IPR002077">
    <property type="entry name" value="VDCCAlpha1"/>
</dbReference>
<evidence type="ECO:0000256" key="11">
    <source>
        <dbReference type="ARBA" id="ARBA00023136"/>
    </source>
</evidence>
<keyword evidence="4 15" id="KW-0107">Calcium channel</keyword>
<dbReference type="InterPro" id="IPR050599">
    <property type="entry name" value="VDCC_alpha-1_subunit"/>
</dbReference>
<evidence type="ECO:0000256" key="4">
    <source>
        <dbReference type="ARBA" id="ARBA00022673"/>
    </source>
</evidence>
<feature type="transmembrane region" description="Helical" evidence="18">
    <location>
        <begin position="1043"/>
        <end position="1066"/>
    </location>
</feature>
<evidence type="ECO:0000256" key="7">
    <source>
        <dbReference type="ARBA" id="ARBA00022837"/>
    </source>
</evidence>
<feature type="transmembrane region" description="Helical" evidence="18">
    <location>
        <begin position="1087"/>
        <end position="1118"/>
    </location>
</feature>
<evidence type="ECO:0000256" key="13">
    <source>
        <dbReference type="ARBA" id="ARBA00023303"/>
    </source>
</evidence>
<feature type="region of interest" description="Disordered" evidence="17">
    <location>
        <begin position="1750"/>
        <end position="1772"/>
    </location>
</feature>
<dbReference type="EMBL" id="HBEW01000689">
    <property type="protein sequence ID" value="CAD8576226.1"/>
    <property type="molecule type" value="Transcribed_RNA"/>
</dbReference>
<feature type="transmembrane region" description="Helical" evidence="18">
    <location>
        <begin position="1010"/>
        <end position="1031"/>
    </location>
</feature>
<dbReference type="InterPro" id="IPR027359">
    <property type="entry name" value="Volt_channel_dom_sf"/>
</dbReference>
<feature type="region of interest" description="Disordered" evidence="17">
    <location>
        <begin position="1661"/>
        <end position="1684"/>
    </location>
</feature>
<keyword evidence="16" id="KW-0175">Coiled coil</keyword>
<feature type="transmembrane region" description="Helical" evidence="18">
    <location>
        <begin position="565"/>
        <end position="593"/>
    </location>
</feature>
<proteinExistence type="inferred from homology"/>
<keyword evidence="6" id="KW-0677">Repeat</keyword>
<keyword evidence="11 18" id="KW-0472">Membrane</keyword>
<feature type="transmembrane region" description="Helical" evidence="18">
    <location>
        <begin position="85"/>
        <end position="105"/>
    </location>
</feature>
<evidence type="ECO:0000256" key="1">
    <source>
        <dbReference type="ARBA" id="ARBA00004141"/>
    </source>
</evidence>
<gene>
    <name evidence="20" type="ORF">OMED0929_LOCUS568</name>
</gene>
<dbReference type="GO" id="GO:0005891">
    <property type="term" value="C:voltage-gated calcium channel complex"/>
    <property type="evidence" value="ECO:0007669"/>
    <property type="project" value="InterPro"/>
</dbReference>
<feature type="domain" description="Ion transport" evidence="19">
    <location>
        <begin position="1289"/>
        <end position="1536"/>
    </location>
</feature>
<feature type="transmembrane region" description="Helical" evidence="18">
    <location>
        <begin position="478"/>
        <end position="499"/>
    </location>
</feature>
<feature type="transmembrane region" description="Helical" evidence="18">
    <location>
        <begin position="1203"/>
        <end position="1227"/>
    </location>
</feature>
<keyword evidence="8 15" id="KW-0851">Voltage-gated channel</keyword>
<feature type="domain" description="Ion transport" evidence="19">
    <location>
        <begin position="83"/>
        <end position="386"/>
    </location>
</feature>
<feature type="compositionally biased region" description="Basic and acidic residues" evidence="17">
    <location>
        <begin position="1624"/>
        <end position="1635"/>
    </location>
</feature>
<feature type="binding site" evidence="14">
    <location>
        <position position="628"/>
    </location>
    <ligand>
        <name>Ca(2+)</name>
        <dbReference type="ChEBI" id="CHEBI:29108"/>
    </ligand>
</feature>
<feature type="transmembrane region" description="Helical" evidence="18">
    <location>
        <begin position="613"/>
        <end position="635"/>
    </location>
</feature>
<feature type="transmembrane region" description="Helical" evidence="18">
    <location>
        <begin position="117"/>
        <end position="145"/>
    </location>
</feature>
<evidence type="ECO:0000259" key="19">
    <source>
        <dbReference type="Pfam" id="PF00520"/>
    </source>
</evidence>
<feature type="transmembrane region" description="Helical" evidence="18">
    <location>
        <begin position="214"/>
        <end position="233"/>
    </location>
</feature>
<dbReference type="GO" id="GO:0098703">
    <property type="term" value="P:calcium ion import across plasma membrane"/>
    <property type="evidence" value="ECO:0007669"/>
    <property type="project" value="TreeGrafter"/>
</dbReference>
<evidence type="ECO:0000256" key="10">
    <source>
        <dbReference type="ARBA" id="ARBA00023065"/>
    </source>
</evidence>
<feature type="transmembrane region" description="Helical" evidence="18">
    <location>
        <begin position="519"/>
        <end position="544"/>
    </location>
</feature>
<feature type="transmembrane region" description="Helical" evidence="18">
    <location>
        <begin position="444"/>
        <end position="466"/>
    </location>
</feature>
<evidence type="ECO:0000313" key="20">
    <source>
        <dbReference type="EMBL" id="CAD8576226.1"/>
    </source>
</evidence>
<keyword evidence="7 14" id="KW-0106">Calcium</keyword>
<keyword evidence="2" id="KW-0813">Transport</keyword>
<dbReference type="SUPFAM" id="SSF81324">
    <property type="entry name" value="Voltage-gated potassium channels"/>
    <property type="match status" value="4"/>
</dbReference>
<dbReference type="PRINTS" id="PR00167">
    <property type="entry name" value="CACHANNEL"/>
</dbReference>
<evidence type="ECO:0000256" key="16">
    <source>
        <dbReference type="SAM" id="Coils"/>
    </source>
</evidence>
<name>A0A7S0KD98_9CHLO</name>
<dbReference type="PANTHER" id="PTHR45628:SF7">
    <property type="entry name" value="VOLTAGE-DEPENDENT CALCIUM CHANNEL TYPE A SUBUNIT ALPHA-1"/>
    <property type="match status" value="1"/>
</dbReference>
<comment type="similarity">
    <text evidence="15">Belongs to the calcium channel alpha-1 subunit (TC 1.A.1.11) family.</text>
</comment>
<evidence type="ECO:0000256" key="12">
    <source>
        <dbReference type="ARBA" id="ARBA00023180"/>
    </source>
</evidence>
<evidence type="ECO:0000256" key="9">
    <source>
        <dbReference type="ARBA" id="ARBA00022989"/>
    </source>
</evidence>
<keyword evidence="14" id="KW-0479">Metal-binding</keyword>
<dbReference type="Gene3D" id="1.20.120.350">
    <property type="entry name" value="Voltage-gated potassium channels. Chain C"/>
    <property type="match status" value="4"/>
</dbReference>
<keyword evidence="13" id="KW-0407">Ion channel</keyword>
<accession>A0A7S0KD98</accession>
<dbReference type="Pfam" id="PF00520">
    <property type="entry name" value="Ion_trans"/>
    <property type="match status" value="4"/>
</dbReference>
<feature type="transmembrane region" description="Helical" evidence="18">
    <location>
        <begin position="647"/>
        <end position="669"/>
    </location>
</feature>
<evidence type="ECO:0000256" key="15">
    <source>
        <dbReference type="RuleBase" id="RU003808"/>
    </source>
</evidence>
<evidence type="ECO:0000256" key="8">
    <source>
        <dbReference type="ARBA" id="ARBA00022882"/>
    </source>
</evidence>
<dbReference type="PANTHER" id="PTHR45628">
    <property type="entry name" value="VOLTAGE-DEPENDENT CALCIUM CHANNEL TYPE A SUBUNIT ALPHA-1"/>
    <property type="match status" value="1"/>
</dbReference>
<dbReference type="GO" id="GO:0046872">
    <property type="term" value="F:metal ion binding"/>
    <property type="evidence" value="ECO:0007669"/>
    <property type="project" value="UniProtKB-KW"/>
</dbReference>
<feature type="coiled-coil region" evidence="16">
    <location>
        <begin position="675"/>
        <end position="702"/>
    </location>
</feature>
<feature type="domain" description="Ion transport" evidence="19">
    <location>
        <begin position="969"/>
        <end position="1234"/>
    </location>
</feature>
<dbReference type="FunFam" id="1.10.287.70:FF:000117">
    <property type="entry name" value="Voltage-gated Ca2+ channel, alpha subunit"/>
    <property type="match status" value="1"/>
</dbReference>